<dbReference type="Gene3D" id="3.30.200.20">
    <property type="entry name" value="Phosphorylase Kinase, domain 1"/>
    <property type="match status" value="1"/>
</dbReference>
<dbReference type="GO" id="GO:0005524">
    <property type="term" value="F:ATP binding"/>
    <property type="evidence" value="ECO:0007669"/>
    <property type="project" value="UniProtKB-UniRule"/>
</dbReference>
<dbReference type="InterPro" id="IPR008271">
    <property type="entry name" value="Ser/Thr_kinase_AS"/>
</dbReference>
<dbReference type="WBParaSite" id="TREG1_25790.1">
    <property type="protein sequence ID" value="TREG1_25790.1"/>
    <property type="gene ID" value="TREG1_25790"/>
</dbReference>
<name>A0AA85JDX5_TRIRE</name>
<comment type="similarity">
    <text evidence="6">Belongs to the protein kinase superfamily. CMGC Ser/Thr protein kinase family. Lammer subfamily.</text>
</comment>
<feature type="compositionally biased region" description="Basic and acidic residues" evidence="8">
    <location>
        <begin position="129"/>
        <end position="141"/>
    </location>
</feature>
<evidence type="ECO:0000259" key="9">
    <source>
        <dbReference type="PROSITE" id="PS50011"/>
    </source>
</evidence>
<dbReference type="PANTHER" id="PTHR45646:SF11">
    <property type="entry name" value="SERINE_THREONINE-PROTEIN KINASE DOA"/>
    <property type="match status" value="1"/>
</dbReference>
<dbReference type="CDD" id="cd14134">
    <property type="entry name" value="PKc_CLK"/>
    <property type="match status" value="1"/>
</dbReference>
<keyword evidence="4" id="KW-0418">Kinase</keyword>
<dbReference type="InterPro" id="IPR000719">
    <property type="entry name" value="Prot_kinase_dom"/>
</dbReference>
<dbReference type="SUPFAM" id="SSF56112">
    <property type="entry name" value="Protein kinase-like (PK-like)"/>
    <property type="match status" value="1"/>
</dbReference>
<dbReference type="Proteomes" id="UP000050795">
    <property type="component" value="Unassembled WGS sequence"/>
</dbReference>
<evidence type="ECO:0000256" key="5">
    <source>
        <dbReference type="ARBA" id="ARBA00022840"/>
    </source>
</evidence>
<evidence type="ECO:0000256" key="2">
    <source>
        <dbReference type="ARBA" id="ARBA00022679"/>
    </source>
</evidence>
<dbReference type="InterPro" id="IPR051175">
    <property type="entry name" value="CLK_kinases"/>
</dbReference>
<sequence>MGLREGDSASRNWRSKSNHRCCFNSRFRNKETRYATDSVFSSSSSSISQRKRSSTSEKASSGYGCSNPKKPRIPARSKRRKHSSHVSLPNCNHTTGTCKAKRISGDEGRPRDHSSSSSRSGVTRSHVAKHPDHPTKRERQRSSSIDGHSRHRQLRNGRLPGSPRLPDKDNKQVARRKREEKRRDEKARRKVSHERHKRKPSAIVPVGEVIKRRFRVEKILGEGSYGQVFECFDLYTNSLTAVKALKPQSDYIDAARHELEVLESIARLDAKNRSHCISSIDFFEWHDHFYIVFPLLGPSVFTFLEENGYEPYPIEQCAIITRQICEAVAFLHRNKLTHTDLKPENILFVDGSYDEVFDNHRGKTVRRIRHPYIKVIDFGSATFDNDHHSTTIQTRHYRAPEVVMELGWSRSADVWSVGCILFELVTGRCLFMTHDNLEHLAMMERVLGTLPKCMTKASRRRRYFRHGRLDWSPTSSESRYVRRALKPLGEYWFSSFDRYKRLAFDLVKEMLMYIPTERITCSKALEHPFILSFHI</sequence>
<dbReference type="InterPro" id="IPR017441">
    <property type="entry name" value="Protein_kinase_ATP_BS"/>
</dbReference>
<dbReference type="Gene3D" id="1.10.510.10">
    <property type="entry name" value="Transferase(Phosphotransferase) domain 1"/>
    <property type="match status" value="1"/>
</dbReference>
<dbReference type="InterPro" id="IPR011009">
    <property type="entry name" value="Kinase-like_dom_sf"/>
</dbReference>
<keyword evidence="2" id="KW-0808">Transferase</keyword>
<feature type="compositionally biased region" description="Basic residues" evidence="8">
    <location>
        <begin position="188"/>
        <end position="199"/>
    </location>
</feature>
<dbReference type="PANTHER" id="PTHR45646">
    <property type="entry name" value="SERINE/THREONINE-PROTEIN KINASE DOA-RELATED"/>
    <property type="match status" value="1"/>
</dbReference>
<dbReference type="GO" id="GO:0043484">
    <property type="term" value="P:regulation of RNA splicing"/>
    <property type="evidence" value="ECO:0007669"/>
    <property type="project" value="TreeGrafter"/>
</dbReference>
<feature type="domain" description="Protein kinase" evidence="9">
    <location>
        <begin position="214"/>
        <end position="530"/>
    </location>
</feature>
<feature type="compositionally biased region" description="Low complexity" evidence="8">
    <location>
        <begin position="38"/>
        <end position="48"/>
    </location>
</feature>
<dbReference type="GO" id="GO:0005634">
    <property type="term" value="C:nucleus"/>
    <property type="evidence" value="ECO:0007669"/>
    <property type="project" value="TreeGrafter"/>
</dbReference>
<keyword evidence="5 7" id="KW-0067">ATP-binding</keyword>
<evidence type="ECO:0000313" key="10">
    <source>
        <dbReference type="Proteomes" id="UP000050795"/>
    </source>
</evidence>
<protein>
    <submittedName>
        <fullName evidence="11">Protein kinase domain-containing protein</fullName>
    </submittedName>
</protein>
<feature type="compositionally biased region" description="Polar residues" evidence="8">
    <location>
        <begin position="86"/>
        <end position="97"/>
    </location>
</feature>
<evidence type="ECO:0000256" key="7">
    <source>
        <dbReference type="PROSITE-ProRule" id="PRU10141"/>
    </source>
</evidence>
<evidence type="ECO:0000256" key="1">
    <source>
        <dbReference type="ARBA" id="ARBA00022527"/>
    </source>
</evidence>
<feature type="compositionally biased region" description="Basic residues" evidence="8">
    <location>
        <begin position="69"/>
        <end position="84"/>
    </location>
</feature>
<feature type="compositionally biased region" description="Low complexity" evidence="8">
    <location>
        <begin position="115"/>
        <end position="125"/>
    </location>
</feature>
<keyword evidence="3 7" id="KW-0547">Nucleotide-binding</keyword>
<dbReference type="PROSITE" id="PS00108">
    <property type="entry name" value="PROTEIN_KINASE_ST"/>
    <property type="match status" value="1"/>
</dbReference>
<dbReference type="AlphaFoldDB" id="A0AA85JDX5"/>
<feature type="compositionally biased region" description="Basic and acidic residues" evidence="8">
    <location>
        <begin position="103"/>
        <end position="114"/>
    </location>
</feature>
<organism evidence="10 11">
    <name type="scientific">Trichobilharzia regenti</name>
    <name type="common">Nasal bird schistosome</name>
    <dbReference type="NCBI Taxonomy" id="157069"/>
    <lineage>
        <taxon>Eukaryota</taxon>
        <taxon>Metazoa</taxon>
        <taxon>Spiralia</taxon>
        <taxon>Lophotrochozoa</taxon>
        <taxon>Platyhelminthes</taxon>
        <taxon>Trematoda</taxon>
        <taxon>Digenea</taxon>
        <taxon>Strigeidida</taxon>
        <taxon>Schistosomatoidea</taxon>
        <taxon>Schistosomatidae</taxon>
        <taxon>Trichobilharzia</taxon>
    </lineage>
</organism>
<proteinExistence type="inferred from homology"/>
<accession>A0AA85JDX5</accession>
<keyword evidence="10" id="KW-1185">Reference proteome</keyword>
<dbReference type="PROSITE" id="PS00107">
    <property type="entry name" value="PROTEIN_KINASE_ATP"/>
    <property type="match status" value="1"/>
</dbReference>
<evidence type="ECO:0000256" key="3">
    <source>
        <dbReference type="ARBA" id="ARBA00022741"/>
    </source>
</evidence>
<evidence type="ECO:0000256" key="6">
    <source>
        <dbReference type="ARBA" id="ARBA00037966"/>
    </source>
</evidence>
<keyword evidence="1" id="KW-0723">Serine/threonine-protein kinase</keyword>
<evidence type="ECO:0000256" key="4">
    <source>
        <dbReference type="ARBA" id="ARBA00022777"/>
    </source>
</evidence>
<evidence type="ECO:0000256" key="8">
    <source>
        <dbReference type="SAM" id="MobiDB-lite"/>
    </source>
</evidence>
<dbReference type="PROSITE" id="PS50011">
    <property type="entry name" value="PROTEIN_KINASE_DOM"/>
    <property type="match status" value="1"/>
</dbReference>
<feature type="region of interest" description="Disordered" evidence="8">
    <location>
        <begin position="33"/>
        <end position="199"/>
    </location>
</feature>
<reference evidence="10" key="1">
    <citation type="submission" date="2022-06" db="EMBL/GenBank/DDBJ databases">
        <authorList>
            <person name="Berger JAMES D."/>
            <person name="Berger JAMES D."/>
        </authorList>
    </citation>
    <scope>NUCLEOTIDE SEQUENCE [LARGE SCALE GENOMIC DNA]</scope>
</reference>
<dbReference type="SMART" id="SM00220">
    <property type="entry name" value="S_TKc"/>
    <property type="match status" value="1"/>
</dbReference>
<dbReference type="GO" id="GO:0004674">
    <property type="term" value="F:protein serine/threonine kinase activity"/>
    <property type="evidence" value="ECO:0007669"/>
    <property type="project" value="UniProtKB-KW"/>
</dbReference>
<evidence type="ECO:0000313" key="11">
    <source>
        <dbReference type="WBParaSite" id="TREG1_25790.1"/>
    </source>
</evidence>
<reference evidence="11" key="2">
    <citation type="submission" date="2023-11" db="UniProtKB">
        <authorList>
            <consortium name="WormBaseParasite"/>
        </authorList>
    </citation>
    <scope>IDENTIFICATION</scope>
</reference>
<dbReference type="Pfam" id="PF00069">
    <property type="entry name" value="Pkinase"/>
    <property type="match status" value="1"/>
</dbReference>
<feature type="binding site" evidence="7">
    <location>
        <position position="243"/>
    </location>
    <ligand>
        <name>ATP</name>
        <dbReference type="ChEBI" id="CHEBI:30616"/>
    </ligand>
</feature>